<dbReference type="RefSeq" id="WP_117298646.1">
    <property type="nucleotide sequence ID" value="NZ_QVQT02000002.1"/>
</dbReference>
<proteinExistence type="predicted"/>
<dbReference type="PANTHER" id="PTHR34389">
    <property type="entry name" value="L-RHAMNOSE MUTAROTASE"/>
    <property type="match status" value="1"/>
</dbReference>
<name>A0A372ISZ1_9BACT</name>
<evidence type="ECO:0000313" key="1">
    <source>
        <dbReference type="EMBL" id="RFU17899.1"/>
    </source>
</evidence>
<keyword evidence="1" id="KW-0413">Isomerase</keyword>
<dbReference type="PANTHER" id="PTHR34389:SF2">
    <property type="entry name" value="L-RHAMNOSE MUTAROTASE"/>
    <property type="match status" value="1"/>
</dbReference>
<keyword evidence="2" id="KW-1185">Reference proteome</keyword>
<sequence>MKRYGMVIRLRPEHEEAYRVSHAAVPEGVLRTIHACNIRNYSIFLRNSVLYGYFEYIGSDYAADMAKMAADPATQDWWAIMEPMQEPYPDRDHGTWWALMDEVFHTD</sequence>
<organism evidence="1 2">
    <name type="scientific">Paracidobacterium acidisoli</name>
    <dbReference type="NCBI Taxonomy" id="2303751"/>
    <lineage>
        <taxon>Bacteria</taxon>
        <taxon>Pseudomonadati</taxon>
        <taxon>Acidobacteriota</taxon>
        <taxon>Terriglobia</taxon>
        <taxon>Terriglobales</taxon>
        <taxon>Acidobacteriaceae</taxon>
        <taxon>Paracidobacterium</taxon>
    </lineage>
</organism>
<gene>
    <name evidence="1" type="ORF">D0Y96_07295</name>
</gene>
<protein>
    <submittedName>
        <fullName evidence="1">L-rhamnose mutarotase</fullName>
        <ecNumber evidence="1">5.1.3.32</ecNumber>
    </submittedName>
</protein>
<dbReference type="OrthoDB" id="9799608at2"/>
<accession>A0A372ISZ1</accession>
<dbReference type="Pfam" id="PF05336">
    <property type="entry name" value="rhaM"/>
    <property type="match status" value="1"/>
</dbReference>
<dbReference type="EMBL" id="QVQT01000002">
    <property type="protein sequence ID" value="RFU17899.1"/>
    <property type="molecule type" value="Genomic_DNA"/>
</dbReference>
<dbReference type="SUPFAM" id="SSF54909">
    <property type="entry name" value="Dimeric alpha+beta barrel"/>
    <property type="match status" value="1"/>
</dbReference>
<dbReference type="GO" id="GO:0062192">
    <property type="term" value="F:L-rhamnose mutarotase activity"/>
    <property type="evidence" value="ECO:0007669"/>
    <property type="project" value="UniProtKB-EC"/>
</dbReference>
<evidence type="ECO:0000313" key="2">
    <source>
        <dbReference type="Proteomes" id="UP000264702"/>
    </source>
</evidence>
<dbReference type="InterPro" id="IPR011008">
    <property type="entry name" value="Dimeric_a/b-barrel"/>
</dbReference>
<reference evidence="1 2" key="1">
    <citation type="submission" date="2018-08" db="EMBL/GenBank/DDBJ databases">
        <title>Acidipila sp. 4G-K13, an acidobacterium isolated from forest soil.</title>
        <authorList>
            <person name="Gao Z.-H."/>
            <person name="Qiu L.-H."/>
        </authorList>
    </citation>
    <scope>NUCLEOTIDE SEQUENCE [LARGE SCALE GENOMIC DNA]</scope>
    <source>
        <strain evidence="1 2">4G-K13</strain>
    </source>
</reference>
<dbReference type="Proteomes" id="UP000264702">
    <property type="component" value="Unassembled WGS sequence"/>
</dbReference>
<comment type="caution">
    <text evidence="1">The sequence shown here is derived from an EMBL/GenBank/DDBJ whole genome shotgun (WGS) entry which is preliminary data.</text>
</comment>
<dbReference type="AlphaFoldDB" id="A0A372ISZ1"/>
<dbReference type="InterPro" id="IPR008000">
    <property type="entry name" value="Rham/fucose_mutarotase"/>
</dbReference>
<dbReference type="EC" id="5.1.3.32" evidence="1"/>
<dbReference type="Gene3D" id="3.30.70.100">
    <property type="match status" value="1"/>
</dbReference>